<dbReference type="GO" id="GO:0006749">
    <property type="term" value="P:glutathione metabolic process"/>
    <property type="evidence" value="ECO:0007669"/>
    <property type="project" value="TreeGrafter"/>
</dbReference>
<dbReference type="GO" id="GO:0004364">
    <property type="term" value="F:glutathione transferase activity"/>
    <property type="evidence" value="ECO:0007669"/>
    <property type="project" value="TreeGrafter"/>
</dbReference>
<comment type="caution">
    <text evidence="4">The sequence shown here is derived from an EMBL/GenBank/DDBJ whole genome shotgun (WGS) entry which is preliminary data.</text>
</comment>
<dbReference type="InterPro" id="IPR036282">
    <property type="entry name" value="Glutathione-S-Trfase_C_sf"/>
</dbReference>
<dbReference type="SFLD" id="SFLDG00358">
    <property type="entry name" value="Main_(cytGST)"/>
    <property type="match status" value="1"/>
</dbReference>
<evidence type="ECO:0000256" key="1">
    <source>
        <dbReference type="ARBA" id="ARBA00011738"/>
    </source>
</evidence>
<dbReference type="Proteomes" id="UP000265431">
    <property type="component" value="Unassembled WGS sequence"/>
</dbReference>
<evidence type="ECO:0000259" key="2">
    <source>
        <dbReference type="PROSITE" id="PS50404"/>
    </source>
</evidence>
<evidence type="ECO:0000259" key="3">
    <source>
        <dbReference type="PROSITE" id="PS50405"/>
    </source>
</evidence>
<dbReference type="EMBL" id="QWGB01000005">
    <property type="protein sequence ID" value="RIJ23480.1"/>
    <property type="molecule type" value="Genomic_DNA"/>
</dbReference>
<feature type="domain" description="GST N-terminal" evidence="2">
    <location>
        <begin position="1"/>
        <end position="86"/>
    </location>
</feature>
<gene>
    <name evidence="4" type="ORF">D1224_04240</name>
</gene>
<dbReference type="Gene3D" id="3.40.30.10">
    <property type="entry name" value="Glutaredoxin"/>
    <property type="match status" value="1"/>
</dbReference>
<dbReference type="InterPro" id="IPR010987">
    <property type="entry name" value="Glutathione-S-Trfase_C-like"/>
</dbReference>
<reference evidence="4 5" key="1">
    <citation type="submission" date="2018-08" db="EMBL/GenBank/DDBJ databases">
        <title>Henriciella mobilis sp. nov., isolated from seawater.</title>
        <authorList>
            <person name="Cheng H."/>
            <person name="Wu Y.-H."/>
            <person name="Xu X.-W."/>
            <person name="Guo L.-L."/>
        </authorList>
    </citation>
    <scope>NUCLEOTIDE SEQUENCE [LARGE SCALE GENOMIC DNA]</scope>
    <source>
        <strain evidence="4 5">CCUG66934</strain>
    </source>
</reference>
<sequence length="210" mass="23336">MKLYTVPVAPNPTKVMLYLAERAEAGNALPIEQKIVNTLKGRQREPEHLARNPFGTLPVLELDDGTYLRESLAIIDYLESKYPDGALAPSDAEARAKARDLERIVELKIANPLAIYVHYKKSPLGLPPDPQQATAIEAQIQAPLDFVEETLGDGRELIAGDSVSTADLTLASHLQFVRFIDVDVIGERPNLRAWDTRYRARPAAQSVLKW</sequence>
<dbReference type="InterPro" id="IPR036249">
    <property type="entry name" value="Thioredoxin-like_sf"/>
</dbReference>
<feature type="domain" description="GST C-terminal" evidence="3">
    <location>
        <begin position="91"/>
        <end position="210"/>
    </location>
</feature>
<dbReference type="PROSITE" id="PS50405">
    <property type="entry name" value="GST_CTER"/>
    <property type="match status" value="1"/>
</dbReference>
<dbReference type="PANTHER" id="PTHR43969:SF9">
    <property type="entry name" value="GLUTATHIONE S TRANSFERASE D10, ISOFORM A-RELATED"/>
    <property type="match status" value="1"/>
</dbReference>
<dbReference type="InterPro" id="IPR040079">
    <property type="entry name" value="Glutathione_S-Trfase"/>
</dbReference>
<accession>A0A399QX33</accession>
<dbReference type="AlphaFoldDB" id="A0A399QX33"/>
<dbReference type="Pfam" id="PF13410">
    <property type="entry name" value="GST_C_2"/>
    <property type="match status" value="1"/>
</dbReference>
<keyword evidence="4" id="KW-0808">Transferase</keyword>
<protein>
    <submittedName>
        <fullName evidence="4">Glutathione S-transferase family protein</fullName>
    </submittedName>
</protein>
<dbReference type="SUPFAM" id="SSF52833">
    <property type="entry name" value="Thioredoxin-like"/>
    <property type="match status" value="1"/>
</dbReference>
<dbReference type="RefSeq" id="WP_119378669.1">
    <property type="nucleotide sequence ID" value="NZ_QWGB01000005.1"/>
</dbReference>
<proteinExistence type="predicted"/>
<keyword evidence="5" id="KW-1185">Reference proteome</keyword>
<dbReference type="OrthoDB" id="7583243at2"/>
<name>A0A399QX33_9PROT</name>
<dbReference type="PANTHER" id="PTHR43969">
    <property type="entry name" value="GLUTATHIONE S TRANSFERASE D10, ISOFORM A-RELATED"/>
    <property type="match status" value="1"/>
</dbReference>
<evidence type="ECO:0000313" key="5">
    <source>
        <dbReference type="Proteomes" id="UP000265431"/>
    </source>
</evidence>
<dbReference type="Gene3D" id="1.20.1050.10">
    <property type="match status" value="1"/>
</dbReference>
<organism evidence="4 5">
    <name type="scientific">Henriciella barbarensis</name>
    <dbReference type="NCBI Taxonomy" id="86342"/>
    <lineage>
        <taxon>Bacteria</taxon>
        <taxon>Pseudomonadati</taxon>
        <taxon>Pseudomonadota</taxon>
        <taxon>Alphaproteobacteria</taxon>
        <taxon>Hyphomonadales</taxon>
        <taxon>Hyphomonadaceae</taxon>
        <taxon>Henriciella</taxon>
    </lineage>
</organism>
<dbReference type="PROSITE" id="PS50404">
    <property type="entry name" value="GST_NTER"/>
    <property type="match status" value="1"/>
</dbReference>
<dbReference type="SFLD" id="SFLDS00019">
    <property type="entry name" value="Glutathione_Transferase_(cytos"/>
    <property type="match status" value="1"/>
</dbReference>
<comment type="subunit">
    <text evidence="1">Homodimer.</text>
</comment>
<dbReference type="SUPFAM" id="SSF47616">
    <property type="entry name" value="GST C-terminal domain-like"/>
    <property type="match status" value="1"/>
</dbReference>
<dbReference type="Pfam" id="PF13417">
    <property type="entry name" value="GST_N_3"/>
    <property type="match status" value="1"/>
</dbReference>
<evidence type="ECO:0000313" key="4">
    <source>
        <dbReference type="EMBL" id="RIJ23480.1"/>
    </source>
</evidence>
<dbReference type="InterPro" id="IPR004045">
    <property type="entry name" value="Glutathione_S-Trfase_N"/>
</dbReference>